<dbReference type="GO" id="GO:0005576">
    <property type="term" value="C:extracellular region"/>
    <property type="evidence" value="ECO:0007669"/>
    <property type="project" value="TreeGrafter"/>
</dbReference>
<dbReference type="SMART" id="SM00062">
    <property type="entry name" value="PBPb"/>
    <property type="match status" value="1"/>
</dbReference>
<feature type="region of interest" description="Disordered" evidence="4">
    <location>
        <begin position="1"/>
        <end position="45"/>
    </location>
</feature>
<dbReference type="Proteomes" id="UP000234331">
    <property type="component" value="Unassembled WGS sequence"/>
</dbReference>
<protein>
    <submittedName>
        <fullName evidence="6">ABC transporter substrate-binding protein</fullName>
    </submittedName>
</protein>
<reference evidence="6 7" key="1">
    <citation type="submission" date="2017-06" db="EMBL/GenBank/DDBJ databases">
        <authorList>
            <person name="Kim H.J."/>
            <person name="Triplett B.A."/>
        </authorList>
    </citation>
    <scope>NUCLEOTIDE SEQUENCE [LARGE SCALE GENOMIC DNA]</scope>
    <source>
        <strain evidence="6">FRACA_ARgP5</strain>
    </source>
</reference>
<feature type="domain" description="Solute-binding protein family 3/N-terminal" evidence="5">
    <location>
        <begin position="98"/>
        <end position="321"/>
    </location>
</feature>
<evidence type="ECO:0000256" key="1">
    <source>
        <dbReference type="ARBA" id="ARBA00010333"/>
    </source>
</evidence>
<evidence type="ECO:0000313" key="6">
    <source>
        <dbReference type="EMBL" id="SNQ49062.1"/>
    </source>
</evidence>
<dbReference type="InterPro" id="IPR051455">
    <property type="entry name" value="Bact_solute-bind_prot3"/>
</dbReference>
<evidence type="ECO:0000256" key="4">
    <source>
        <dbReference type="SAM" id="MobiDB-lite"/>
    </source>
</evidence>
<evidence type="ECO:0000313" key="7">
    <source>
        <dbReference type="Proteomes" id="UP000234331"/>
    </source>
</evidence>
<gene>
    <name evidence="6" type="ORF">FRACA_30065</name>
</gene>
<dbReference type="PANTHER" id="PTHR30085">
    <property type="entry name" value="AMINO ACID ABC TRANSPORTER PERMEASE"/>
    <property type="match status" value="1"/>
</dbReference>
<dbReference type="SUPFAM" id="SSF53850">
    <property type="entry name" value="Periplasmic binding protein-like II"/>
    <property type="match status" value="1"/>
</dbReference>
<dbReference type="CDD" id="cd13690">
    <property type="entry name" value="PBP2_GluB"/>
    <property type="match status" value="1"/>
</dbReference>
<dbReference type="AlphaFoldDB" id="A0A2I2KTS6"/>
<dbReference type="Pfam" id="PF00497">
    <property type="entry name" value="SBP_bac_3"/>
    <property type="match status" value="1"/>
</dbReference>
<dbReference type="RefSeq" id="WP_165818451.1">
    <property type="nucleotide sequence ID" value="NZ_FZMO01000223.1"/>
</dbReference>
<evidence type="ECO:0000259" key="5">
    <source>
        <dbReference type="SMART" id="SM00062"/>
    </source>
</evidence>
<dbReference type="Gene3D" id="3.40.190.10">
    <property type="entry name" value="Periplasmic binding protein-like II"/>
    <property type="match status" value="2"/>
</dbReference>
<sequence length="336" mass="35412">MRVPFTRSRLQPAGARPHSPAAAGRAVPSARSGGTRLGSGARRDARRRGGALMLGVAMLAALGLTACGSSDDGDSATPSDSASFAPGTTMARLHDAGKITIGTKFDQNYFGLKNLSGKPEGFDVEIAKIITDGLGIPRDHVNFVETVSANREPFIQQGRVDMVVATYTINDKRKKAVDFAGPYFIAGQSIMVAKNNTTITGKDSLAGKKVCSVSGSTPAENIRKVAPAAQLVLFDGYSKCADALKNGQVDAVTTDSVILLGIIDKDPEAFKLVGGTFTREPYGIGIHKGDTAFRTFINDTLEAAYKDGRWAKAFSSTVGKVVPNTPTPPPVDRYTS</sequence>
<proteinExistence type="inferred from homology"/>
<comment type="similarity">
    <text evidence="1">Belongs to the bacterial solute-binding protein 3 family.</text>
</comment>
<dbReference type="InterPro" id="IPR001638">
    <property type="entry name" value="Solute-binding_3/MltF_N"/>
</dbReference>
<dbReference type="GO" id="GO:0006865">
    <property type="term" value="P:amino acid transport"/>
    <property type="evidence" value="ECO:0007669"/>
    <property type="project" value="TreeGrafter"/>
</dbReference>
<dbReference type="GO" id="GO:0030288">
    <property type="term" value="C:outer membrane-bounded periplasmic space"/>
    <property type="evidence" value="ECO:0007669"/>
    <property type="project" value="TreeGrafter"/>
</dbReference>
<organism evidence="6 7">
    <name type="scientific">Frankia canadensis</name>
    <dbReference type="NCBI Taxonomy" id="1836972"/>
    <lineage>
        <taxon>Bacteria</taxon>
        <taxon>Bacillati</taxon>
        <taxon>Actinomycetota</taxon>
        <taxon>Actinomycetes</taxon>
        <taxon>Frankiales</taxon>
        <taxon>Frankiaceae</taxon>
        <taxon>Frankia</taxon>
    </lineage>
</organism>
<evidence type="ECO:0000256" key="2">
    <source>
        <dbReference type="ARBA" id="ARBA00022448"/>
    </source>
</evidence>
<keyword evidence="7" id="KW-1185">Reference proteome</keyword>
<name>A0A2I2KTS6_9ACTN</name>
<dbReference type="PANTHER" id="PTHR30085:SF6">
    <property type="entry name" value="ABC TRANSPORTER GLUTAMINE-BINDING PROTEIN GLNH"/>
    <property type="match status" value="1"/>
</dbReference>
<keyword evidence="2" id="KW-0813">Transport</keyword>
<dbReference type="EMBL" id="FZMO01000223">
    <property type="protein sequence ID" value="SNQ49062.1"/>
    <property type="molecule type" value="Genomic_DNA"/>
</dbReference>
<accession>A0A2I2KTS6</accession>
<keyword evidence="3" id="KW-0732">Signal</keyword>
<evidence type="ECO:0000256" key="3">
    <source>
        <dbReference type="ARBA" id="ARBA00022729"/>
    </source>
</evidence>